<dbReference type="EMBL" id="SNWI01000010">
    <property type="protein sequence ID" value="TDN97132.1"/>
    <property type="molecule type" value="Genomic_DNA"/>
</dbReference>
<dbReference type="SUPFAM" id="SSF101898">
    <property type="entry name" value="NHL repeat"/>
    <property type="match status" value="1"/>
</dbReference>
<sequence>MIIVLLKWIELNLKITEMNLKKTILAVFILFFSLYGYSQKLVEVWRTGPTMQTPESVYYDADLDVIFVANINENPSEKDGNGYITQLNPDGTVKEMKWVTGLSAPKGMAIFEGKLYVSDIDELVEIDISKKQIVKRYPAPESIFLNDVAACKNGNIFVSDTRTGKIHILEDGIFSVWMDNDELSDVNGLYTENGQLYIGSQKLQVADLKTKELKTLRSDCNGIDGLEKDNKDNFVFSNWAGRIYYLDGDQLTKLWDSTAEKINTADVFFAKKLDLLLVPTFFDNQVVAYRIEK</sequence>
<dbReference type="InterPro" id="IPR011042">
    <property type="entry name" value="6-blade_b-propeller_TolB-like"/>
</dbReference>
<proteinExistence type="predicted"/>
<evidence type="ECO:0000313" key="2">
    <source>
        <dbReference type="Proteomes" id="UP000294848"/>
    </source>
</evidence>
<organism evidence="1 2">
    <name type="scientific">Sunxiuqinia elliptica</name>
    <dbReference type="NCBI Taxonomy" id="655355"/>
    <lineage>
        <taxon>Bacteria</taxon>
        <taxon>Pseudomonadati</taxon>
        <taxon>Bacteroidota</taxon>
        <taxon>Bacteroidia</taxon>
        <taxon>Marinilabiliales</taxon>
        <taxon>Prolixibacteraceae</taxon>
        <taxon>Sunxiuqinia</taxon>
    </lineage>
</organism>
<protein>
    <submittedName>
        <fullName evidence="1">Uncharacterized protein</fullName>
    </submittedName>
</protein>
<gene>
    <name evidence="1" type="ORF">DET52_11049</name>
</gene>
<dbReference type="Gene3D" id="2.120.10.30">
    <property type="entry name" value="TolB, C-terminal domain"/>
    <property type="match status" value="1"/>
</dbReference>
<comment type="caution">
    <text evidence="1">The sequence shown here is derived from an EMBL/GenBank/DDBJ whole genome shotgun (WGS) entry which is preliminary data.</text>
</comment>
<reference evidence="1 2" key="1">
    <citation type="submission" date="2019-03" db="EMBL/GenBank/DDBJ databases">
        <title>Freshwater and sediment microbial communities from various areas in North America, analyzing microbe dynamics in response to fracking.</title>
        <authorList>
            <person name="Lamendella R."/>
        </authorList>
    </citation>
    <scope>NUCLEOTIDE SEQUENCE [LARGE SCALE GENOMIC DNA]</scope>
    <source>
        <strain evidence="1 2">114D</strain>
    </source>
</reference>
<accession>A0A4R6GPD2</accession>
<dbReference type="Proteomes" id="UP000294848">
    <property type="component" value="Unassembled WGS sequence"/>
</dbReference>
<name>A0A4R6GPD2_9BACT</name>
<dbReference type="AlphaFoldDB" id="A0A4R6GPD2"/>
<evidence type="ECO:0000313" key="1">
    <source>
        <dbReference type="EMBL" id="TDN97132.1"/>
    </source>
</evidence>